<dbReference type="PANTHER" id="PTHR10693:SF20">
    <property type="entry name" value="AT27578P"/>
    <property type="match status" value="1"/>
</dbReference>
<evidence type="ECO:0000259" key="5">
    <source>
        <dbReference type="PROSITE" id="PS50177"/>
    </source>
</evidence>
<dbReference type="SMART" id="SM00360">
    <property type="entry name" value="RRM"/>
    <property type="match status" value="1"/>
</dbReference>
<dbReference type="FunFam" id="3.10.450.50:FF:000003">
    <property type="entry name" value="Nuclear transport factor 2 family protein"/>
    <property type="match status" value="1"/>
</dbReference>
<evidence type="ECO:0000313" key="6">
    <source>
        <dbReference type="EMBL" id="PHH76145.1"/>
    </source>
</evidence>
<dbReference type="InterPro" id="IPR035979">
    <property type="entry name" value="RBD_domain_sf"/>
</dbReference>
<accession>A0A2C5Z2U0</accession>
<gene>
    <name evidence="6" type="ORF">CDD80_1777</name>
</gene>
<dbReference type="CDD" id="cd00780">
    <property type="entry name" value="NTF2"/>
    <property type="match status" value="1"/>
</dbReference>
<dbReference type="Proteomes" id="UP000226431">
    <property type="component" value="Unassembled WGS sequence"/>
</dbReference>
<feature type="region of interest" description="Disordered" evidence="3">
    <location>
        <begin position="234"/>
        <end position="411"/>
    </location>
</feature>
<dbReference type="Pfam" id="PF00076">
    <property type="entry name" value="RRM_1"/>
    <property type="match status" value="1"/>
</dbReference>
<feature type="region of interest" description="Disordered" evidence="3">
    <location>
        <begin position="487"/>
        <end position="551"/>
    </location>
</feature>
<evidence type="ECO:0000259" key="4">
    <source>
        <dbReference type="PROSITE" id="PS50102"/>
    </source>
</evidence>
<evidence type="ECO:0008006" key="8">
    <source>
        <dbReference type="Google" id="ProtNLM"/>
    </source>
</evidence>
<feature type="compositionally biased region" description="Polar residues" evidence="3">
    <location>
        <begin position="244"/>
        <end position="253"/>
    </location>
</feature>
<evidence type="ECO:0000313" key="7">
    <source>
        <dbReference type="Proteomes" id="UP000226431"/>
    </source>
</evidence>
<proteinExistence type="predicted"/>
<dbReference type="InterPro" id="IPR039539">
    <property type="entry name" value="Ras_GTPase_bind_prot"/>
</dbReference>
<feature type="compositionally biased region" description="Pro residues" evidence="3">
    <location>
        <begin position="284"/>
        <end position="311"/>
    </location>
</feature>
<protein>
    <recommendedName>
        <fullName evidence="8">NTF2 domain-containing protein</fullName>
    </recommendedName>
</protein>
<dbReference type="PANTHER" id="PTHR10693">
    <property type="entry name" value="RAS GTPASE-ACTIVATING PROTEIN-BINDING PROTEIN"/>
    <property type="match status" value="1"/>
</dbReference>
<feature type="compositionally biased region" description="Polar residues" evidence="3">
    <location>
        <begin position="333"/>
        <end position="343"/>
    </location>
</feature>
<feature type="compositionally biased region" description="Low complexity" evidence="3">
    <location>
        <begin position="351"/>
        <end position="381"/>
    </location>
</feature>
<feature type="domain" description="RRM" evidence="4">
    <location>
        <begin position="417"/>
        <end position="488"/>
    </location>
</feature>
<feature type="compositionally biased region" description="Gly residues" evidence="3">
    <location>
        <begin position="534"/>
        <end position="545"/>
    </location>
</feature>
<keyword evidence="1 2" id="KW-0694">RNA-binding</keyword>
<dbReference type="PROSITE" id="PS50177">
    <property type="entry name" value="NTF2_DOMAIN"/>
    <property type="match status" value="1"/>
</dbReference>
<reference evidence="6 7" key="1">
    <citation type="submission" date="2017-06" db="EMBL/GenBank/DDBJ databases">
        <title>Ant-infecting Ophiocordyceps genomes reveal a high diversity of potential behavioral manipulation genes and a possible major role for enterotoxins.</title>
        <authorList>
            <person name="De Bekker C."/>
            <person name="Evans H.C."/>
            <person name="Brachmann A."/>
            <person name="Hughes D.P."/>
        </authorList>
    </citation>
    <scope>NUCLEOTIDE SEQUENCE [LARGE SCALE GENOMIC DNA]</scope>
    <source>
        <strain evidence="6 7">Map16</strain>
    </source>
</reference>
<dbReference type="SUPFAM" id="SSF54928">
    <property type="entry name" value="RNA-binding domain, RBD"/>
    <property type="match status" value="1"/>
</dbReference>
<dbReference type="InterPro" id="IPR002075">
    <property type="entry name" value="NTF2_dom"/>
</dbReference>
<dbReference type="GO" id="GO:0016579">
    <property type="term" value="P:protein deubiquitination"/>
    <property type="evidence" value="ECO:0007669"/>
    <property type="project" value="TreeGrafter"/>
</dbReference>
<feature type="compositionally biased region" description="Gly residues" evidence="3">
    <location>
        <begin position="496"/>
        <end position="524"/>
    </location>
</feature>
<dbReference type="EMBL" id="NJES01000178">
    <property type="protein sequence ID" value="PHH76145.1"/>
    <property type="molecule type" value="Genomic_DNA"/>
</dbReference>
<dbReference type="STRING" id="2004952.A0A2C5Z2U0"/>
<sequence>MATNGNFAHQEQYKAADQYPVAAADTTSAASASGNSNLSKDEVGWFFVEQYYTTLSKSPEKLHLFYGKRSQFVQGLEAEVANVSVGRQVIQERIKQLDFQDCKVRVSNVDSQASFDNIVIQVIGETSNKGAEPKKFVQTFVLAQQPSGYFVLNDILRYIKEEDDDDPAVTAAVEAPVNEDVAPAATISTETAPEGELTDKEASKDESSNSLNASVVNKKLEEAVEAEKTINGGDVAAVGAAEPGQTSDSQSAIKTEATPASDPHAAAQELAEEDAKEPEKPKDPSPTPVSQPMPPPPEPAAPAEPPAPPKPMTWASRAAAAAGPRPVVPLPKTATSPASTQSRTPVPAPAAPAATTTATAAATTTPTQQPSTAAAAVTAPAENMGKESSGWQTAGADWKRQNRPQSMSGNFAEKEGTMGYVKYVTDKVQDTDLRNALTAHGELTYFDINRQKNCAFVEYKTVEGYQAAVSANPHVVNGENIVVEPRRPKATAYGGSNYGSGRGSLSGRGRGGGYDGARGGGQGNSRGNFSGQSRGRGGMPRGRGGPQVSNA</sequence>
<dbReference type="GO" id="GO:1990861">
    <property type="term" value="C:Ubp3-Bre5 deubiquitination complex"/>
    <property type="evidence" value="ECO:0007669"/>
    <property type="project" value="TreeGrafter"/>
</dbReference>
<dbReference type="Gene3D" id="3.30.70.330">
    <property type="match status" value="1"/>
</dbReference>
<dbReference type="InterPro" id="IPR000504">
    <property type="entry name" value="RRM_dom"/>
</dbReference>
<feature type="compositionally biased region" description="Basic and acidic residues" evidence="3">
    <location>
        <begin position="197"/>
        <end position="207"/>
    </location>
</feature>
<dbReference type="Gene3D" id="3.10.450.50">
    <property type="match status" value="1"/>
</dbReference>
<dbReference type="GO" id="GO:0003729">
    <property type="term" value="F:mRNA binding"/>
    <property type="evidence" value="ECO:0007669"/>
    <property type="project" value="TreeGrafter"/>
</dbReference>
<dbReference type="InterPro" id="IPR018222">
    <property type="entry name" value="Nuclear_transport_factor_2_euk"/>
</dbReference>
<dbReference type="GO" id="GO:0034517">
    <property type="term" value="P:ribophagy"/>
    <property type="evidence" value="ECO:0007669"/>
    <property type="project" value="TreeGrafter"/>
</dbReference>
<comment type="caution">
    <text evidence="6">The sequence shown here is derived from an EMBL/GenBank/DDBJ whole genome shotgun (WGS) entry which is preliminary data.</text>
</comment>
<keyword evidence="7" id="KW-1185">Reference proteome</keyword>
<dbReference type="OrthoDB" id="339151at2759"/>
<dbReference type="GO" id="GO:0005829">
    <property type="term" value="C:cytosol"/>
    <property type="evidence" value="ECO:0007669"/>
    <property type="project" value="TreeGrafter"/>
</dbReference>
<feature type="region of interest" description="Disordered" evidence="3">
    <location>
        <begin position="176"/>
        <end position="213"/>
    </location>
</feature>
<dbReference type="PROSITE" id="PS50102">
    <property type="entry name" value="RRM"/>
    <property type="match status" value="1"/>
</dbReference>
<dbReference type="InterPro" id="IPR032710">
    <property type="entry name" value="NTF2-like_dom_sf"/>
</dbReference>
<dbReference type="SUPFAM" id="SSF54427">
    <property type="entry name" value="NTF2-like"/>
    <property type="match status" value="1"/>
</dbReference>
<feature type="domain" description="NTF2" evidence="5">
    <location>
        <begin position="43"/>
        <end position="158"/>
    </location>
</feature>
<evidence type="ECO:0000256" key="3">
    <source>
        <dbReference type="SAM" id="MobiDB-lite"/>
    </source>
</evidence>
<evidence type="ECO:0000256" key="2">
    <source>
        <dbReference type="PROSITE-ProRule" id="PRU00176"/>
    </source>
</evidence>
<dbReference type="InterPro" id="IPR012677">
    <property type="entry name" value="Nucleotide-bd_a/b_plait_sf"/>
</dbReference>
<evidence type="ECO:0000256" key="1">
    <source>
        <dbReference type="ARBA" id="ARBA00022884"/>
    </source>
</evidence>
<name>A0A2C5Z2U0_9HYPO</name>
<organism evidence="6 7">
    <name type="scientific">Ophiocordyceps camponoti-rufipedis</name>
    <dbReference type="NCBI Taxonomy" id="2004952"/>
    <lineage>
        <taxon>Eukaryota</taxon>
        <taxon>Fungi</taxon>
        <taxon>Dikarya</taxon>
        <taxon>Ascomycota</taxon>
        <taxon>Pezizomycotina</taxon>
        <taxon>Sordariomycetes</taxon>
        <taxon>Hypocreomycetidae</taxon>
        <taxon>Hypocreales</taxon>
        <taxon>Ophiocordycipitaceae</taxon>
        <taxon>Ophiocordyceps</taxon>
    </lineage>
</organism>
<dbReference type="AlphaFoldDB" id="A0A2C5Z2U0"/>
<dbReference type="GO" id="GO:1990904">
    <property type="term" value="C:ribonucleoprotein complex"/>
    <property type="evidence" value="ECO:0007669"/>
    <property type="project" value="TreeGrafter"/>
</dbReference>
<dbReference type="Pfam" id="PF02136">
    <property type="entry name" value="NTF2"/>
    <property type="match status" value="1"/>
</dbReference>